<organism evidence="3 4">
    <name type="scientific">Paraclostridium bifermentans</name>
    <name type="common">Clostridium bifermentans</name>
    <dbReference type="NCBI Taxonomy" id="1490"/>
    <lineage>
        <taxon>Bacteria</taxon>
        <taxon>Bacillati</taxon>
        <taxon>Bacillota</taxon>
        <taxon>Clostridia</taxon>
        <taxon>Peptostreptococcales</taxon>
        <taxon>Peptostreptococcaceae</taxon>
        <taxon>Paraclostridium</taxon>
    </lineage>
</organism>
<dbReference type="Pfam" id="PF12695">
    <property type="entry name" value="Abhydrolase_5"/>
    <property type="match status" value="1"/>
</dbReference>
<evidence type="ECO:0000313" key="4">
    <source>
        <dbReference type="Proteomes" id="UP001239169"/>
    </source>
</evidence>
<dbReference type="InterPro" id="IPR029059">
    <property type="entry name" value="AB_hydrolase_5"/>
</dbReference>
<accession>A0ABY8R2C5</accession>
<dbReference type="EMBL" id="CP124685">
    <property type="protein sequence ID" value="WGX75021.1"/>
    <property type="molecule type" value="Genomic_DNA"/>
</dbReference>
<sequence length="53" mass="5772">MPASSKFFEIPGENHAGFGDYGQQKGDGESLIGNKDQIDITSNEIIKFLEAVK</sequence>
<protein>
    <submittedName>
        <fullName evidence="3">Alpha/beta hydrolase</fullName>
    </submittedName>
</protein>
<evidence type="ECO:0000313" key="3">
    <source>
        <dbReference type="EMBL" id="WGX75021.1"/>
    </source>
</evidence>
<keyword evidence="3" id="KW-0378">Hydrolase</keyword>
<evidence type="ECO:0000259" key="2">
    <source>
        <dbReference type="Pfam" id="PF12695"/>
    </source>
</evidence>
<dbReference type="Proteomes" id="UP001239169">
    <property type="component" value="Chromosome"/>
</dbReference>
<feature type="region of interest" description="Disordered" evidence="1">
    <location>
        <begin position="1"/>
        <end position="34"/>
    </location>
</feature>
<gene>
    <name evidence="3" type="ORF">QJS64_13045</name>
</gene>
<dbReference type="GO" id="GO:0016787">
    <property type="term" value="F:hydrolase activity"/>
    <property type="evidence" value="ECO:0007669"/>
    <property type="project" value="UniProtKB-KW"/>
</dbReference>
<proteinExistence type="predicted"/>
<evidence type="ECO:0000256" key="1">
    <source>
        <dbReference type="SAM" id="MobiDB-lite"/>
    </source>
</evidence>
<feature type="domain" description="Alpha/beta hydrolase fold-5" evidence="2">
    <location>
        <begin position="1"/>
        <end position="38"/>
    </location>
</feature>
<name>A0ABY8R2C5_PARBF</name>
<keyword evidence="4" id="KW-1185">Reference proteome</keyword>
<reference evidence="3 4" key="1">
    <citation type="submission" date="2023-04" db="EMBL/GenBank/DDBJ databases">
        <title>Bacteria Genome Submission.</title>
        <authorList>
            <person name="Isaac P."/>
        </authorList>
    </citation>
    <scope>NUCLEOTIDE SEQUENCE [LARGE SCALE GENOMIC DNA]</scope>
    <source>
        <strain evidence="3 4">SampleS7P1</strain>
    </source>
</reference>